<dbReference type="GO" id="GO:0008409">
    <property type="term" value="F:5'-3' exonuclease activity"/>
    <property type="evidence" value="ECO:0007669"/>
    <property type="project" value="UniProtKB-UniRule"/>
</dbReference>
<dbReference type="CDD" id="cd09898">
    <property type="entry name" value="H3TH_53EXO"/>
    <property type="match status" value="1"/>
</dbReference>
<dbReference type="Pfam" id="PF01367">
    <property type="entry name" value="5_3_exonuc"/>
    <property type="match status" value="1"/>
</dbReference>
<dbReference type="SUPFAM" id="SSF47807">
    <property type="entry name" value="5' to 3' exonuclease, C-terminal subdomain"/>
    <property type="match status" value="1"/>
</dbReference>
<dbReference type="SMART" id="SM00279">
    <property type="entry name" value="HhH2"/>
    <property type="match status" value="1"/>
</dbReference>
<feature type="domain" description="DNA-directed DNA polymerase family A palm" evidence="13">
    <location>
        <begin position="698"/>
        <end position="904"/>
    </location>
</feature>
<evidence type="ECO:0000256" key="1">
    <source>
        <dbReference type="ARBA" id="ARBA00007705"/>
    </source>
</evidence>
<dbReference type="PRINTS" id="PR00868">
    <property type="entry name" value="DNAPOLI"/>
</dbReference>
<reference evidence="14" key="1">
    <citation type="submission" date="2020-10" db="EMBL/GenBank/DDBJ databases">
        <authorList>
            <person name="Gilroy R."/>
        </authorList>
    </citation>
    <scope>NUCLEOTIDE SEQUENCE</scope>
    <source>
        <strain evidence="14">ChiW13-3771</strain>
    </source>
</reference>
<dbReference type="CDD" id="cd08637">
    <property type="entry name" value="DNA_pol_A_pol_I_C"/>
    <property type="match status" value="1"/>
</dbReference>
<evidence type="ECO:0000259" key="12">
    <source>
        <dbReference type="SMART" id="SM00475"/>
    </source>
</evidence>
<proteinExistence type="inferred from homology"/>
<evidence type="ECO:0000313" key="14">
    <source>
        <dbReference type="EMBL" id="HIR87869.1"/>
    </source>
</evidence>
<dbReference type="FunFam" id="1.10.150.20:FF:000002">
    <property type="entry name" value="DNA polymerase I"/>
    <property type="match status" value="1"/>
</dbReference>
<dbReference type="Gene3D" id="1.10.150.20">
    <property type="entry name" value="5' to 3' exonuclease, C-terminal subdomain"/>
    <property type="match status" value="2"/>
</dbReference>
<evidence type="ECO:0000256" key="11">
    <source>
        <dbReference type="RuleBase" id="RU004460"/>
    </source>
</evidence>
<dbReference type="EC" id="2.7.7.7" evidence="10 11"/>
<evidence type="ECO:0000256" key="7">
    <source>
        <dbReference type="ARBA" id="ARBA00023125"/>
    </source>
</evidence>
<organism evidence="14 15">
    <name type="scientific">Candidatus Fimimorpha faecalis</name>
    <dbReference type="NCBI Taxonomy" id="2840824"/>
    <lineage>
        <taxon>Bacteria</taxon>
        <taxon>Bacillati</taxon>
        <taxon>Bacillota</taxon>
        <taxon>Clostridia</taxon>
        <taxon>Eubacteriales</taxon>
        <taxon>Candidatus Fimimorpha</taxon>
    </lineage>
</organism>
<dbReference type="InterPro" id="IPR002298">
    <property type="entry name" value="DNA_polymerase_A"/>
</dbReference>
<evidence type="ECO:0000256" key="10">
    <source>
        <dbReference type="NCBIfam" id="TIGR00593"/>
    </source>
</evidence>
<dbReference type="InterPro" id="IPR008918">
    <property type="entry name" value="HhH2"/>
</dbReference>
<dbReference type="Proteomes" id="UP000824201">
    <property type="component" value="Unassembled WGS sequence"/>
</dbReference>
<evidence type="ECO:0000256" key="4">
    <source>
        <dbReference type="ARBA" id="ARBA00022705"/>
    </source>
</evidence>
<keyword evidence="5 11" id="KW-0227">DNA damage</keyword>
<dbReference type="Pfam" id="PF02739">
    <property type="entry name" value="5_3_exonuc_N"/>
    <property type="match status" value="1"/>
</dbReference>
<keyword evidence="4 11" id="KW-0235">DNA replication</keyword>
<dbReference type="NCBIfam" id="TIGR00593">
    <property type="entry name" value="pola"/>
    <property type="match status" value="1"/>
</dbReference>
<dbReference type="AlphaFoldDB" id="A0A9D1JCF1"/>
<keyword evidence="6 11" id="KW-0239">DNA-directed DNA polymerase</keyword>
<dbReference type="GO" id="GO:0003677">
    <property type="term" value="F:DNA binding"/>
    <property type="evidence" value="ECO:0007669"/>
    <property type="project" value="UniProtKB-UniRule"/>
</dbReference>
<dbReference type="InterPro" id="IPR018320">
    <property type="entry name" value="DNA_polymerase_1"/>
</dbReference>
<dbReference type="CDD" id="cd09859">
    <property type="entry name" value="PIN_53EXO"/>
    <property type="match status" value="1"/>
</dbReference>
<dbReference type="GO" id="GO:0006261">
    <property type="term" value="P:DNA-templated DNA replication"/>
    <property type="evidence" value="ECO:0007669"/>
    <property type="project" value="UniProtKB-UniRule"/>
</dbReference>
<evidence type="ECO:0000256" key="9">
    <source>
        <dbReference type="ARBA" id="ARBA00049244"/>
    </source>
</evidence>
<evidence type="ECO:0000256" key="8">
    <source>
        <dbReference type="ARBA" id="ARBA00023204"/>
    </source>
</evidence>
<dbReference type="SUPFAM" id="SSF53098">
    <property type="entry name" value="Ribonuclease H-like"/>
    <property type="match status" value="1"/>
</dbReference>
<dbReference type="EMBL" id="DVHN01000033">
    <property type="protein sequence ID" value="HIR87869.1"/>
    <property type="molecule type" value="Genomic_DNA"/>
</dbReference>
<dbReference type="InterPro" id="IPR029060">
    <property type="entry name" value="PIN-like_dom_sf"/>
</dbReference>
<keyword evidence="2 11" id="KW-0808">Transferase</keyword>
<keyword evidence="8 11" id="KW-0234">DNA repair</keyword>
<gene>
    <name evidence="11 14" type="primary">polA</name>
    <name evidence="14" type="ORF">IAC96_02860</name>
</gene>
<dbReference type="SMART" id="SM00482">
    <property type="entry name" value="POLAc"/>
    <property type="match status" value="1"/>
</dbReference>
<comment type="subunit">
    <text evidence="11">Single-chain monomer with multiple functions.</text>
</comment>
<keyword evidence="11" id="KW-0540">Nuclease</keyword>
<dbReference type="PROSITE" id="PS00447">
    <property type="entry name" value="DNA_POLYMERASE_A"/>
    <property type="match status" value="1"/>
</dbReference>
<dbReference type="SMART" id="SM00475">
    <property type="entry name" value="53EXOc"/>
    <property type="match status" value="1"/>
</dbReference>
<reference evidence="14" key="2">
    <citation type="journal article" date="2021" name="PeerJ">
        <title>Extensive microbial diversity within the chicken gut microbiome revealed by metagenomics and culture.</title>
        <authorList>
            <person name="Gilroy R."/>
            <person name="Ravi A."/>
            <person name="Getino M."/>
            <person name="Pursley I."/>
            <person name="Horton D.L."/>
            <person name="Alikhan N.F."/>
            <person name="Baker D."/>
            <person name="Gharbi K."/>
            <person name="Hall N."/>
            <person name="Watson M."/>
            <person name="Adriaenssens E.M."/>
            <person name="Foster-Nyarko E."/>
            <person name="Jarju S."/>
            <person name="Secka A."/>
            <person name="Antonio M."/>
            <person name="Oren A."/>
            <person name="Chaudhuri R.R."/>
            <person name="La Ragione R."/>
            <person name="Hildebrand F."/>
            <person name="Pallen M.J."/>
        </authorList>
    </citation>
    <scope>NUCLEOTIDE SEQUENCE</scope>
    <source>
        <strain evidence="14">ChiW13-3771</strain>
    </source>
</reference>
<dbReference type="Gene3D" id="3.30.420.10">
    <property type="entry name" value="Ribonuclease H-like superfamily/Ribonuclease H"/>
    <property type="match status" value="1"/>
</dbReference>
<dbReference type="SUPFAM" id="SSF88723">
    <property type="entry name" value="PIN domain-like"/>
    <property type="match status" value="1"/>
</dbReference>
<dbReference type="GO" id="GO:0006302">
    <property type="term" value="P:double-strand break repair"/>
    <property type="evidence" value="ECO:0007669"/>
    <property type="project" value="TreeGrafter"/>
</dbReference>
<dbReference type="FunFam" id="1.20.1060.10:FF:000001">
    <property type="entry name" value="DNA polymerase I"/>
    <property type="match status" value="1"/>
</dbReference>
<dbReference type="PANTHER" id="PTHR10133">
    <property type="entry name" value="DNA POLYMERASE I"/>
    <property type="match status" value="1"/>
</dbReference>
<evidence type="ECO:0000259" key="13">
    <source>
        <dbReference type="SMART" id="SM00482"/>
    </source>
</evidence>
<keyword evidence="3 11" id="KW-0548">Nucleotidyltransferase</keyword>
<keyword evidence="7 11" id="KW-0238">DNA-binding</keyword>
<dbReference type="InterPro" id="IPR019760">
    <property type="entry name" value="DNA-dir_DNA_pol_A_CS"/>
</dbReference>
<comment type="function">
    <text evidence="11">In addition to polymerase activity, this DNA polymerase exhibits 5'-3' exonuclease activity.</text>
</comment>
<evidence type="ECO:0000313" key="15">
    <source>
        <dbReference type="Proteomes" id="UP000824201"/>
    </source>
</evidence>
<dbReference type="Gene3D" id="3.40.50.1010">
    <property type="entry name" value="5'-nuclease"/>
    <property type="match status" value="1"/>
</dbReference>
<dbReference type="Gene3D" id="1.20.1060.10">
    <property type="entry name" value="Taq DNA Polymerase, Chain T, domain 4"/>
    <property type="match status" value="1"/>
</dbReference>
<dbReference type="InterPro" id="IPR002421">
    <property type="entry name" value="5-3_exonuclease"/>
</dbReference>
<evidence type="ECO:0000256" key="2">
    <source>
        <dbReference type="ARBA" id="ARBA00022679"/>
    </source>
</evidence>
<dbReference type="CDD" id="cd06140">
    <property type="entry name" value="DNA_polA_I_Bacillus_like_exo"/>
    <property type="match status" value="1"/>
</dbReference>
<comment type="catalytic activity">
    <reaction evidence="9 11">
        <text>DNA(n) + a 2'-deoxyribonucleoside 5'-triphosphate = DNA(n+1) + diphosphate</text>
        <dbReference type="Rhea" id="RHEA:22508"/>
        <dbReference type="Rhea" id="RHEA-COMP:17339"/>
        <dbReference type="Rhea" id="RHEA-COMP:17340"/>
        <dbReference type="ChEBI" id="CHEBI:33019"/>
        <dbReference type="ChEBI" id="CHEBI:61560"/>
        <dbReference type="ChEBI" id="CHEBI:173112"/>
        <dbReference type="EC" id="2.7.7.7"/>
    </reaction>
</comment>
<sequence length="940" mass="107902">MEQEFLLLIDGSSLLTTQFFGNLPREILFAKTLEEKEKYFYKIMMTSKGVYTNAVFGFIRTLFKILKEQKPTYLAVAWDLSRDTFRRELYADYKGNRSETLVPLKDQFALCQDVLKRIGVCQFMDPIYEADDFCGTLAKKFEMTVPVKILTKDNDYLQLVTERTNLWMMHTTAEKTEELFKKYRIDKKTVNVPERAFNYTPALVEKEFGISPAHVNSLKGLMGDSSDNIKGVAGIGEATAVKLIQEYGTIDNLYKAIQNLDKTKEKEIKAYWKEKLGLKRSPLNYLLKTSETELVGEKAARLSEQLATIKCDIELPNITLESMKVAINEEETKKVLEELEFRSLKIDFGNEHQKEADALEESFQEINDMMQAQKIFERAWSESAVGLQFLCDRETFVGVGIATSKETAFIRSEFFLTPELLAQWTRELLSHVSTIYVLDLKPMLFWLGMEDSNRIRDLGVGAYLLNPLVSTYPYETLAKEFCDWEIPDQMKLIGKTSIEQAFTMMPEELKKLACYEAVTALHAGPVIETKLKDTHMLELFYQIEMPLIFSLYRMERAGIMVKAEQLANYGKRLAEGISDLEKEIYELTEEQFNINSPKQLGDVLFEKMKLPYAKKTKNGYSTAADVLEKLAPNYPVVKKILEYRQLAKLKSTYADGLSNFIQADGRIHGRFNQTITATGRISSTEPNLQNIPVRMELGREIRKVFVPAEGFVFVDADYSQIELRILAHMSGDEGLIKAYRMAQDIHAITASEVFHVPLEEVTPLQRRNAKAVNFGIVYGISAFGLSEDLSITRKEALDYIQRYFETYPKVKLFLDELVEDGKEHGFVSTMFGRRRPIPELKSAQYMQRQFGERVAMNSPIQGTAADIMKIAMIRVDERLRKEKLESRVILQVHDELLVEAKKEEVEEVKRILTEEMRGAADLKVPLEIDLETGMSWFETK</sequence>
<dbReference type="InterPro" id="IPR036397">
    <property type="entry name" value="RNaseH_sf"/>
</dbReference>
<comment type="similarity">
    <text evidence="1 11">Belongs to the DNA polymerase type-A family.</text>
</comment>
<dbReference type="InterPro" id="IPR043502">
    <property type="entry name" value="DNA/RNA_pol_sf"/>
</dbReference>
<dbReference type="NCBIfam" id="NF004397">
    <property type="entry name" value="PRK05755.1"/>
    <property type="match status" value="1"/>
</dbReference>
<evidence type="ECO:0000256" key="6">
    <source>
        <dbReference type="ARBA" id="ARBA00022932"/>
    </source>
</evidence>
<evidence type="ECO:0000256" key="5">
    <source>
        <dbReference type="ARBA" id="ARBA00022763"/>
    </source>
</evidence>
<keyword evidence="11" id="KW-0378">Hydrolase</keyword>
<dbReference type="InterPro" id="IPR020046">
    <property type="entry name" value="5-3_exonucl_a-hlix_arch_N"/>
</dbReference>
<feature type="domain" description="5'-3' exonuclease" evidence="12">
    <location>
        <begin position="38"/>
        <end position="326"/>
    </location>
</feature>
<dbReference type="InterPro" id="IPR001098">
    <property type="entry name" value="DNA-dir_DNA_pol_A_palm_dom"/>
</dbReference>
<dbReference type="Gene3D" id="3.30.70.370">
    <property type="match status" value="1"/>
</dbReference>
<dbReference type="GO" id="GO:0003887">
    <property type="term" value="F:DNA-directed DNA polymerase activity"/>
    <property type="evidence" value="ECO:0007669"/>
    <property type="project" value="UniProtKB-UniRule"/>
</dbReference>
<dbReference type="PANTHER" id="PTHR10133:SF27">
    <property type="entry name" value="DNA POLYMERASE NU"/>
    <property type="match status" value="1"/>
</dbReference>
<dbReference type="InterPro" id="IPR012337">
    <property type="entry name" value="RNaseH-like_sf"/>
</dbReference>
<name>A0A9D1JCF1_9FIRM</name>
<dbReference type="InterPro" id="IPR036279">
    <property type="entry name" value="5-3_exonuclease_C_sf"/>
</dbReference>
<protein>
    <recommendedName>
        <fullName evidence="10 11">DNA polymerase I</fullName>
        <ecNumber evidence="10 11">2.7.7.7</ecNumber>
    </recommendedName>
</protein>
<dbReference type="InterPro" id="IPR020045">
    <property type="entry name" value="DNA_polI_H3TH"/>
</dbReference>
<accession>A0A9D1JCF1</accession>
<dbReference type="Pfam" id="PF00476">
    <property type="entry name" value="DNA_pol_A"/>
    <property type="match status" value="1"/>
</dbReference>
<dbReference type="SUPFAM" id="SSF56672">
    <property type="entry name" value="DNA/RNA polymerases"/>
    <property type="match status" value="1"/>
</dbReference>
<comment type="caution">
    <text evidence="14">The sequence shown here is derived from an EMBL/GenBank/DDBJ whole genome shotgun (WGS) entry which is preliminary data.</text>
</comment>
<keyword evidence="11" id="KW-0269">Exonuclease</keyword>
<evidence type="ECO:0000256" key="3">
    <source>
        <dbReference type="ARBA" id="ARBA00022695"/>
    </source>
</evidence>